<evidence type="ECO:0000313" key="2">
    <source>
        <dbReference type="Proteomes" id="UP000271889"/>
    </source>
</evidence>
<dbReference type="InterPro" id="IPR023214">
    <property type="entry name" value="HAD_sf"/>
</dbReference>
<sequence length="88" mass="9720">MIFLFLGAQLVAINKARYYRRGDDLALGAGPFVAAIEFATGKQQSDLNNNSDTMRTARCPSSADIAVEVRNSCQHVTDLYVPGQLNWR</sequence>
<dbReference type="EMBL" id="UYRV01003385">
    <property type="protein sequence ID" value="VDK50208.1"/>
    <property type="molecule type" value="Genomic_DNA"/>
</dbReference>
<gene>
    <name evidence="1" type="ORF">CGOC_LOCUS1710</name>
</gene>
<proteinExistence type="predicted"/>
<keyword evidence="2" id="KW-1185">Reference proteome</keyword>
<dbReference type="Proteomes" id="UP000271889">
    <property type="component" value="Unassembled WGS sequence"/>
</dbReference>
<reference evidence="1 2" key="1">
    <citation type="submission" date="2018-11" db="EMBL/GenBank/DDBJ databases">
        <authorList>
            <consortium name="Pathogen Informatics"/>
        </authorList>
    </citation>
    <scope>NUCLEOTIDE SEQUENCE [LARGE SCALE GENOMIC DNA]</scope>
</reference>
<organism evidence="1 2">
    <name type="scientific">Cylicostephanus goldi</name>
    <name type="common">Nematode worm</name>
    <dbReference type="NCBI Taxonomy" id="71465"/>
    <lineage>
        <taxon>Eukaryota</taxon>
        <taxon>Metazoa</taxon>
        <taxon>Ecdysozoa</taxon>
        <taxon>Nematoda</taxon>
        <taxon>Chromadorea</taxon>
        <taxon>Rhabditida</taxon>
        <taxon>Rhabditina</taxon>
        <taxon>Rhabditomorpha</taxon>
        <taxon>Strongyloidea</taxon>
        <taxon>Strongylidae</taxon>
        <taxon>Cylicostephanus</taxon>
    </lineage>
</organism>
<accession>A0A3P6S8D3</accession>
<evidence type="ECO:0000313" key="1">
    <source>
        <dbReference type="EMBL" id="VDK50208.1"/>
    </source>
</evidence>
<dbReference type="Gene3D" id="3.40.50.1000">
    <property type="entry name" value="HAD superfamily/HAD-like"/>
    <property type="match status" value="1"/>
</dbReference>
<name>A0A3P6S8D3_CYLGO</name>
<dbReference type="OrthoDB" id="426235at2759"/>
<dbReference type="AlphaFoldDB" id="A0A3P6S8D3"/>
<protein>
    <submittedName>
        <fullName evidence="1">Uncharacterized protein</fullName>
    </submittedName>
</protein>